<dbReference type="WBParaSite" id="SPAL_0000526600.1">
    <property type="protein sequence ID" value="SPAL_0000526600.1"/>
    <property type="gene ID" value="SPAL_0000526600"/>
</dbReference>
<accession>A0A0N5BH20</accession>
<sequence>MYVKKEKCKRRFRTTFIPTANIYIISSNNVSHNESCFESKKFTIDEQTKKVVLDIDIIEKIKQENKVNVIYDNIDIESNYGEFSLLLSTDSLIESFKKNGSILHWDGTYKHGKIKSICHIFGYVSRTNNFVPIAIGISTKEDAKTIENMLNTLKNHGILPKQVMGDCSLAFTCAVKNVYVLTENSKYSNLVRILSYSFDEDLFNALWKVAKKSNLNEVEDSEFQEYFKNLYINTYKHWYGPLVKTNNHLESYNRSIKCIFYRRSKNLEGYFGGVVELIIYANSKILESDDDEFNKITRKIYKEAFELKTLNVPLIRSDPYRCVAIGSSITNEELKNMLNVCRSKSWSTIQDFQKLISIGYLNNGTMCTCMVNGIQCAHIKYTF</sequence>
<dbReference type="Proteomes" id="UP000046392">
    <property type="component" value="Unplaced"/>
</dbReference>
<name>A0A0N5BH20_STREA</name>
<protein>
    <submittedName>
        <fullName evidence="2">MULE domain-containing protein</fullName>
    </submittedName>
</protein>
<dbReference type="AlphaFoldDB" id="A0A0N5BH20"/>
<proteinExistence type="predicted"/>
<evidence type="ECO:0000313" key="1">
    <source>
        <dbReference type="Proteomes" id="UP000046392"/>
    </source>
</evidence>
<keyword evidence="1" id="KW-1185">Reference proteome</keyword>
<organism evidence="1 2">
    <name type="scientific">Strongyloides papillosus</name>
    <name type="common">Intestinal threadworm</name>
    <dbReference type="NCBI Taxonomy" id="174720"/>
    <lineage>
        <taxon>Eukaryota</taxon>
        <taxon>Metazoa</taxon>
        <taxon>Ecdysozoa</taxon>
        <taxon>Nematoda</taxon>
        <taxon>Chromadorea</taxon>
        <taxon>Rhabditida</taxon>
        <taxon>Tylenchina</taxon>
        <taxon>Panagrolaimomorpha</taxon>
        <taxon>Strongyloidoidea</taxon>
        <taxon>Strongyloididae</taxon>
        <taxon>Strongyloides</taxon>
    </lineage>
</organism>
<reference evidence="2" key="1">
    <citation type="submission" date="2017-02" db="UniProtKB">
        <authorList>
            <consortium name="WormBaseParasite"/>
        </authorList>
    </citation>
    <scope>IDENTIFICATION</scope>
</reference>
<evidence type="ECO:0000313" key="2">
    <source>
        <dbReference type="WBParaSite" id="SPAL_0000526600.1"/>
    </source>
</evidence>